<name>A0A1L3NI79_CLOSG</name>
<evidence type="ECO:0000313" key="2">
    <source>
        <dbReference type="EMBL" id="APH15793.1"/>
    </source>
</evidence>
<reference evidence="2 3" key="1">
    <citation type="submission" date="2015-11" db="EMBL/GenBank/DDBJ databases">
        <authorList>
            <person name="Hill K.K."/>
            <person name="Shirey T.B."/>
            <person name="Raphael B."/>
            <person name="Daligault H.E."/>
            <person name="Davenport K.W."/>
            <person name="Bruce D.C."/>
            <person name="Foley B.T."/>
            <person name="Johnson S.L."/>
        </authorList>
    </citation>
    <scope>NUCLEOTIDE SEQUENCE [LARGE SCALE GENOMIC DNA]</scope>
    <source>
        <strain evidence="2 3">CDC_1632</strain>
    </source>
</reference>
<keyword evidence="1" id="KW-1133">Transmembrane helix</keyword>
<organism evidence="2 3">
    <name type="scientific">Clostridium sporogenes</name>
    <dbReference type="NCBI Taxonomy" id="1509"/>
    <lineage>
        <taxon>Bacteria</taxon>
        <taxon>Bacillati</taxon>
        <taxon>Bacillota</taxon>
        <taxon>Clostridia</taxon>
        <taxon>Eubacteriales</taxon>
        <taxon>Clostridiaceae</taxon>
        <taxon>Clostridium</taxon>
    </lineage>
</organism>
<dbReference type="Proteomes" id="UP000182204">
    <property type="component" value="Chromosome"/>
</dbReference>
<feature type="transmembrane region" description="Helical" evidence="1">
    <location>
        <begin position="143"/>
        <end position="167"/>
    </location>
</feature>
<evidence type="ECO:0000313" key="3">
    <source>
        <dbReference type="Proteomes" id="UP000182204"/>
    </source>
</evidence>
<accession>A0A1L3NI79</accession>
<dbReference type="RefSeq" id="WP_072586025.1">
    <property type="nucleotide sequence ID" value="NZ_CP013243.1"/>
</dbReference>
<feature type="transmembrane region" description="Helical" evidence="1">
    <location>
        <begin position="179"/>
        <end position="197"/>
    </location>
</feature>
<feature type="transmembrane region" description="Helical" evidence="1">
    <location>
        <begin position="102"/>
        <end position="122"/>
    </location>
</feature>
<evidence type="ECO:0000256" key="1">
    <source>
        <dbReference type="SAM" id="Phobius"/>
    </source>
</evidence>
<proteinExistence type="predicted"/>
<gene>
    <name evidence="2" type="ORF">NPD5_2534</name>
</gene>
<dbReference type="AlphaFoldDB" id="A0A1L3NI79"/>
<keyword evidence="1" id="KW-0472">Membrane</keyword>
<dbReference type="EMBL" id="CP013243">
    <property type="protein sequence ID" value="APH15793.1"/>
    <property type="molecule type" value="Genomic_DNA"/>
</dbReference>
<sequence>MKETKEVFKDKEFLDISQKEMEQFIDVFNDYSVEYPTQNEIDQCIENLRVYVPKKKSLLQVFEKLLSRGQIEISYINKLYWIISILVFLITFKLATDMSINPYKVITLISPIPLLLGFIEIFKGKENNMLELELSFKISGKEIIISRIIIIGIFNIILNTAMSVLFFKTGLDIQLLKINIFWMVPFVWVNLIAFTIAKNFRGGYVSLGVISFWILLVSILFKSKYFIERIMYIDTGIYIAMAIAGIYLYYRILKKYMKTEVKDFQYEE</sequence>
<protein>
    <submittedName>
        <fullName evidence="2">Putative membrane protein</fullName>
    </submittedName>
</protein>
<feature type="transmembrane region" description="Helical" evidence="1">
    <location>
        <begin position="79"/>
        <end position="96"/>
    </location>
</feature>
<keyword evidence="1" id="KW-0812">Transmembrane</keyword>
<feature type="transmembrane region" description="Helical" evidence="1">
    <location>
        <begin position="229"/>
        <end position="250"/>
    </location>
</feature>
<feature type="transmembrane region" description="Helical" evidence="1">
    <location>
        <begin position="204"/>
        <end position="223"/>
    </location>
</feature>